<feature type="compositionally biased region" description="Polar residues" evidence="1">
    <location>
        <begin position="44"/>
        <end position="54"/>
    </location>
</feature>
<accession>A0A8D8HA39</accession>
<evidence type="ECO:0000256" key="2">
    <source>
        <dbReference type="SAM" id="Phobius"/>
    </source>
</evidence>
<feature type="transmembrane region" description="Helical" evidence="2">
    <location>
        <begin position="174"/>
        <end position="195"/>
    </location>
</feature>
<evidence type="ECO:0000256" key="1">
    <source>
        <dbReference type="SAM" id="MobiDB-lite"/>
    </source>
</evidence>
<protein>
    <submittedName>
        <fullName evidence="3">(northern house mosquito) hypothetical protein</fullName>
    </submittedName>
</protein>
<keyword evidence="2" id="KW-1133">Transmembrane helix</keyword>
<dbReference type="EMBL" id="HBUE01203786">
    <property type="protein sequence ID" value="CAG6531019.1"/>
    <property type="molecule type" value="Transcribed_RNA"/>
</dbReference>
<organism evidence="3">
    <name type="scientific">Culex pipiens</name>
    <name type="common">House mosquito</name>
    <dbReference type="NCBI Taxonomy" id="7175"/>
    <lineage>
        <taxon>Eukaryota</taxon>
        <taxon>Metazoa</taxon>
        <taxon>Ecdysozoa</taxon>
        <taxon>Arthropoda</taxon>
        <taxon>Hexapoda</taxon>
        <taxon>Insecta</taxon>
        <taxon>Pterygota</taxon>
        <taxon>Neoptera</taxon>
        <taxon>Endopterygota</taxon>
        <taxon>Diptera</taxon>
        <taxon>Nematocera</taxon>
        <taxon>Culicoidea</taxon>
        <taxon>Culicidae</taxon>
        <taxon>Culicinae</taxon>
        <taxon>Culicini</taxon>
        <taxon>Culex</taxon>
        <taxon>Culex</taxon>
    </lineage>
</organism>
<dbReference type="EMBL" id="HBUE01310006">
    <property type="protein sequence ID" value="CAG6582860.1"/>
    <property type="molecule type" value="Transcribed_RNA"/>
</dbReference>
<keyword evidence="2" id="KW-0472">Membrane</keyword>
<sequence>MQYIRERLSLNLTVNQPAAGSEEARVPEPQDDAPQRPARKVRDVQNSPTYSHFSEASEKEVTSTYATPYQSPVASEKWSEHNRANVPGHQLVVQLQNPSPSRPVYVIDHGQFGGYHHPTPVQGGYVNHAYTTDGGTPNSTIQAYPKQTQPPPVVREQYWTWSCKCRHYSSREKVLLLVICFLLLVIGGLSAYVAIISDNGNPLPGKSNFHHNRISYLTRQQ</sequence>
<reference evidence="3" key="1">
    <citation type="submission" date="2021-05" db="EMBL/GenBank/DDBJ databases">
        <authorList>
            <person name="Alioto T."/>
            <person name="Alioto T."/>
            <person name="Gomez Garrido J."/>
        </authorList>
    </citation>
    <scope>NUCLEOTIDE SEQUENCE</scope>
</reference>
<name>A0A8D8HA39_CULPI</name>
<dbReference type="AlphaFoldDB" id="A0A8D8HA39"/>
<evidence type="ECO:0000313" key="3">
    <source>
        <dbReference type="EMBL" id="CAG6531019.1"/>
    </source>
</evidence>
<feature type="region of interest" description="Disordered" evidence="1">
    <location>
        <begin position="7"/>
        <end position="65"/>
    </location>
</feature>
<keyword evidence="2" id="KW-0812">Transmembrane</keyword>
<proteinExistence type="predicted"/>